<name>A0A0F9MI16_9ZZZZ</name>
<proteinExistence type="predicted"/>
<dbReference type="EMBL" id="LAZR01008831">
    <property type="protein sequence ID" value="KKM76310.1"/>
    <property type="molecule type" value="Genomic_DNA"/>
</dbReference>
<gene>
    <name evidence="2" type="ORF">LCGC14_1381410</name>
</gene>
<feature type="compositionally biased region" description="Basic and acidic residues" evidence="1">
    <location>
        <begin position="172"/>
        <end position="185"/>
    </location>
</feature>
<organism evidence="2">
    <name type="scientific">marine sediment metagenome</name>
    <dbReference type="NCBI Taxonomy" id="412755"/>
    <lineage>
        <taxon>unclassified sequences</taxon>
        <taxon>metagenomes</taxon>
        <taxon>ecological metagenomes</taxon>
    </lineage>
</organism>
<accession>A0A0F9MI16</accession>
<reference evidence="2" key="1">
    <citation type="journal article" date="2015" name="Nature">
        <title>Complex archaea that bridge the gap between prokaryotes and eukaryotes.</title>
        <authorList>
            <person name="Spang A."/>
            <person name="Saw J.H."/>
            <person name="Jorgensen S.L."/>
            <person name="Zaremba-Niedzwiedzka K."/>
            <person name="Martijn J."/>
            <person name="Lind A.E."/>
            <person name="van Eijk R."/>
            <person name="Schleper C."/>
            <person name="Guy L."/>
            <person name="Ettema T.J."/>
        </authorList>
    </citation>
    <scope>NUCLEOTIDE SEQUENCE</scope>
</reference>
<evidence type="ECO:0000256" key="1">
    <source>
        <dbReference type="SAM" id="MobiDB-lite"/>
    </source>
</evidence>
<protein>
    <submittedName>
        <fullName evidence="2">Uncharacterized protein</fullName>
    </submittedName>
</protein>
<dbReference type="AlphaFoldDB" id="A0A0F9MI16"/>
<feature type="region of interest" description="Disordered" evidence="1">
    <location>
        <begin position="161"/>
        <end position="194"/>
    </location>
</feature>
<evidence type="ECO:0000313" key="2">
    <source>
        <dbReference type="EMBL" id="KKM76310.1"/>
    </source>
</evidence>
<comment type="caution">
    <text evidence="2">The sequence shown here is derived from an EMBL/GenBank/DDBJ whole genome shotgun (WGS) entry which is preliminary data.</text>
</comment>
<sequence length="194" mass="21990">MLVEVSFAAFDKKDEQEDDEEPVSQEISALFLWNALNNNPADKQGDLKSAKRLNRVSKKLEKLLDAEKKDLRTSDGEFVQVTVHNLKSEGGMFSCSRDDWDRCVQAMEKYGGNLDSRKVLREGRLIAMDYFDLDRKDEDSGEKAPFIVEWDEDKYRKEIARRIESSSSGEEDSTKPGESKEEAKDGISAPVKSG</sequence>